<dbReference type="EMBL" id="ML978961">
    <property type="protein sequence ID" value="KAF1931432.1"/>
    <property type="molecule type" value="Genomic_DNA"/>
</dbReference>
<evidence type="ECO:0008006" key="3">
    <source>
        <dbReference type="Google" id="ProtNLM"/>
    </source>
</evidence>
<dbReference type="AlphaFoldDB" id="A0A6A5RUB1"/>
<accession>A0A6A5RUB1</accession>
<evidence type="ECO:0000313" key="1">
    <source>
        <dbReference type="EMBL" id="KAF1931432.1"/>
    </source>
</evidence>
<dbReference type="OrthoDB" id="5422579at2759"/>
<organism evidence="1 2">
    <name type="scientific">Didymella exigua CBS 183.55</name>
    <dbReference type="NCBI Taxonomy" id="1150837"/>
    <lineage>
        <taxon>Eukaryota</taxon>
        <taxon>Fungi</taxon>
        <taxon>Dikarya</taxon>
        <taxon>Ascomycota</taxon>
        <taxon>Pezizomycotina</taxon>
        <taxon>Dothideomycetes</taxon>
        <taxon>Pleosporomycetidae</taxon>
        <taxon>Pleosporales</taxon>
        <taxon>Pleosporineae</taxon>
        <taxon>Didymellaceae</taxon>
        <taxon>Didymella</taxon>
    </lineage>
</organism>
<name>A0A6A5RUB1_9PLEO</name>
<proteinExistence type="predicted"/>
<keyword evidence="2" id="KW-1185">Reference proteome</keyword>
<evidence type="ECO:0000313" key="2">
    <source>
        <dbReference type="Proteomes" id="UP000800082"/>
    </source>
</evidence>
<dbReference type="GeneID" id="54347192"/>
<gene>
    <name evidence="1" type="ORF">M421DRAFT_347309</name>
</gene>
<dbReference type="Proteomes" id="UP000800082">
    <property type="component" value="Unassembled WGS sequence"/>
</dbReference>
<sequence length="474" mass="53383">MSSTWEFSNVPFLPPEIYLAIARHIQVTDLPSFCLANKTLAAAGRPELFHTVVLRSTVASWAAFKRVKKHEKLCRLVQTMVLDVTSWRTGKNVRDWHEWTRYCQSQANHYTQVDVDSAQAALYKELAESRHLWEAYLSRLEEEKAVVEEIAVGDIRLPKLRKCYVVRGAYRLKDHPMSRLYGQGKLPITSPLSAWRGDSFSQAPNGQMLAPLRRLLPSAAPDVIKWRLGGLSALELSLFSPKNHVKNPDVSSFRIWFGMSDCVRTPHGIPPRYFDQWPNLESLTLDLGNRTPAARYNTAATLQTIQHIFGVGGRSAAATNALESAFRWPRLRKLSLGHFDSTPEALTSLIARHGSTLRDLRLHAVWLRHEHPGNNEVSIASSWQDVFRSIGVSTNLDRLKLSGLFCNDSIQEDDWNFDVVELGSHIATWIMKGEQRSQREGLLLKLRSHYMSHDLVSDSTELTGPNGAVTSGAG</sequence>
<reference evidence="1" key="1">
    <citation type="journal article" date="2020" name="Stud. Mycol.">
        <title>101 Dothideomycetes genomes: a test case for predicting lifestyles and emergence of pathogens.</title>
        <authorList>
            <person name="Haridas S."/>
            <person name="Albert R."/>
            <person name="Binder M."/>
            <person name="Bloem J."/>
            <person name="Labutti K."/>
            <person name="Salamov A."/>
            <person name="Andreopoulos B."/>
            <person name="Baker S."/>
            <person name="Barry K."/>
            <person name="Bills G."/>
            <person name="Bluhm B."/>
            <person name="Cannon C."/>
            <person name="Castanera R."/>
            <person name="Culley D."/>
            <person name="Daum C."/>
            <person name="Ezra D."/>
            <person name="Gonzalez J."/>
            <person name="Henrissat B."/>
            <person name="Kuo A."/>
            <person name="Liang C."/>
            <person name="Lipzen A."/>
            <person name="Lutzoni F."/>
            <person name="Magnuson J."/>
            <person name="Mondo S."/>
            <person name="Nolan M."/>
            <person name="Ohm R."/>
            <person name="Pangilinan J."/>
            <person name="Park H.-J."/>
            <person name="Ramirez L."/>
            <person name="Alfaro M."/>
            <person name="Sun H."/>
            <person name="Tritt A."/>
            <person name="Yoshinaga Y."/>
            <person name="Zwiers L.-H."/>
            <person name="Turgeon B."/>
            <person name="Goodwin S."/>
            <person name="Spatafora J."/>
            <person name="Crous P."/>
            <person name="Grigoriev I."/>
        </authorList>
    </citation>
    <scope>NUCLEOTIDE SEQUENCE</scope>
    <source>
        <strain evidence="1">CBS 183.55</strain>
    </source>
</reference>
<dbReference type="RefSeq" id="XP_033451680.1">
    <property type="nucleotide sequence ID" value="XM_033589545.1"/>
</dbReference>
<protein>
    <recommendedName>
        <fullName evidence="3">F-box domain-containing protein</fullName>
    </recommendedName>
</protein>